<gene>
    <name evidence="1" type="ORF">MHL29_16730</name>
</gene>
<evidence type="ECO:0000313" key="2">
    <source>
        <dbReference type="Proteomes" id="UP001521931"/>
    </source>
</evidence>
<dbReference type="EMBL" id="JAKRCV010000082">
    <property type="protein sequence ID" value="MCG7323523.1"/>
    <property type="molecule type" value="Genomic_DNA"/>
</dbReference>
<dbReference type="Proteomes" id="UP001521931">
    <property type="component" value="Unassembled WGS sequence"/>
</dbReference>
<keyword evidence="2" id="KW-1185">Reference proteome</keyword>
<accession>A0ABS9Q6L9</accession>
<reference evidence="1 2" key="1">
    <citation type="submission" date="2022-02" db="EMBL/GenBank/DDBJ databases">
        <title>Uncovering new skin microbiome diversity through culturing and metagenomics.</title>
        <authorList>
            <person name="Conlan S."/>
            <person name="Deming C."/>
            <person name="Nisc Comparative Sequencing Program N."/>
            <person name="Segre J.A."/>
        </authorList>
    </citation>
    <scope>NUCLEOTIDE SEQUENCE [LARGE SCALE GENOMIC DNA]</scope>
    <source>
        <strain evidence="1 2">ACRQZ</strain>
    </source>
</reference>
<protein>
    <submittedName>
        <fullName evidence="1">Uncharacterized protein</fullName>
    </submittedName>
</protein>
<dbReference type="RefSeq" id="WP_019287529.1">
    <property type="nucleotide sequence ID" value="NZ_JAKRCV010000082.1"/>
</dbReference>
<evidence type="ECO:0000313" key="1">
    <source>
        <dbReference type="EMBL" id="MCG7323523.1"/>
    </source>
</evidence>
<comment type="caution">
    <text evidence="1">The sequence shown here is derived from an EMBL/GenBank/DDBJ whole genome shotgun (WGS) entry which is preliminary data.</text>
</comment>
<sequence>MVVGSREAGRIVTVLPASSCVGAVLAPRAREGGAEAAYDLGVDDGGRDDDGTMTCGSCGWQVAGADLAEARVRWTFGTERGRTVWACERCSRQHARSIEGKLDSAWW</sequence>
<proteinExistence type="predicted"/>
<name>A0ABS9Q6L9_9MICO</name>
<organism evidence="1 2">
    <name type="scientific">Arsenicicoccus bolidensis</name>
    <dbReference type="NCBI Taxonomy" id="229480"/>
    <lineage>
        <taxon>Bacteria</taxon>
        <taxon>Bacillati</taxon>
        <taxon>Actinomycetota</taxon>
        <taxon>Actinomycetes</taxon>
        <taxon>Micrococcales</taxon>
        <taxon>Intrasporangiaceae</taxon>
        <taxon>Arsenicicoccus</taxon>
    </lineage>
</organism>